<keyword evidence="2" id="KW-1185">Reference proteome</keyword>
<dbReference type="PANTHER" id="PTHR45719">
    <property type="entry name" value="GLYCOSYLTRANSFERASE"/>
    <property type="match status" value="1"/>
</dbReference>
<dbReference type="PANTHER" id="PTHR45719:SF3">
    <property type="entry name" value="BETA-GLUCURONOSYLTRANSFERASE GLCAT14A"/>
    <property type="match status" value="1"/>
</dbReference>
<dbReference type="Gramene" id="ONK81686">
    <property type="protein sequence ID" value="ONK81686"/>
    <property type="gene ID" value="A4U43_C01F31840"/>
</dbReference>
<dbReference type="GO" id="GO:0015020">
    <property type="term" value="F:glucuronosyltransferase activity"/>
    <property type="evidence" value="ECO:0007669"/>
    <property type="project" value="InterPro"/>
</dbReference>
<dbReference type="InterPro" id="IPR044610">
    <property type="entry name" value="GLCAT14A/B/C"/>
</dbReference>
<sequence>MIDSNAPFARKFHRTSIPSRTSRMIDSNAPFARKFHRNDPVLDKIDAELLFCPPGMLVPGGCVPDEQNHLRMNSIPDRLVAKMNSDALNNIPDRLVAKMNSDARMNNIFVQWQSGCG</sequence>
<dbReference type="EMBL" id="CM007381">
    <property type="protein sequence ID" value="ONK81686.1"/>
    <property type="molecule type" value="Genomic_DNA"/>
</dbReference>
<evidence type="ECO:0000313" key="1">
    <source>
        <dbReference type="EMBL" id="ONK81686.1"/>
    </source>
</evidence>
<reference evidence="2" key="1">
    <citation type="journal article" date="2017" name="Nat. Commun.">
        <title>The asparagus genome sheds light on the origin and evolution of a young Y chromosome.</title>
        <authorList>
            <person name="Harkess A."/>
            <person name="Zhou J."/>
            <person name="Xu C."/>
            <person name="Bowers J.E."/>
            <person name="Van der Hulst R."/>
            <person name="Ayyampalayam S."/>
            <person name="Mercati F."/>
            <person name="Riccardi P."/>
            <person name="McKain M.R."/>
            <person name="Kakrana A."/>
            <person name="Tang H."/>
            <person name="Ray J."/>
            <person name="Groenendijk J."/>
            <person name="Arikit S."/>
            <person name="Mathioni S.M."/>
            <person name="Nakano M."/>
            <person name="Shan H."/>
            <person name="Telgmann-Rauber A."/>
            <person name="Kanno A."/>
            <person name="Yue Z."/>
            <person name="Chen H."/>
            <person name="Li W."/>
            <person name="Chen Y."/>
            <person name="Xu X."/>
            <person name="Zhang Y."/>
            <person name="Luo S."/>
            <person name="Chen H."/>
            <person name="Gao J."/>
            <person name="Mao Z."/>
            <person name="Pires J.C."/>
            <person name="Luo M."/>
            <person name="Kudrna D."/>
            <person name="Wing R.A."/>
            <person name="Meyers B.C."/>
            <person name="Yi K."/>
            <person name="Kong H."/>
            <person name="Lavrijsen P."/>
            <person name="Sunseri F."/>
            <person name="Falavigna A."/>
            <person name="Ye Y."/>
            <person name="Leebens-Mack J.H."/>
            <person name="Chen G."/>
        </authorList>
    </citation>
    <scope>NUCLEOTIDE SEQUENCE [LARGE SCALE GENOMIC DNA]</scope>
    <source>
        <strain evidence="2">cv. DH0086</strain>
    </source>
</reference>
<dbReference type="AlphaFoldDB" id="A0A5P1FTP7"/>
<organism evidence="1 2">
    <name type="scientific">Asparagus officinalis</name>
    <name type="common">Garden asparagus</name>
    <dbReference type="NCBI Taxonomy" id="4686"/>
    <lineage>
        <taxon>Eukaryota</taxon>
        <taxon>Viridiplantae</taxon>
        <taxon>Streptophyta</taxon>
        <taxon>Embryophyta</taxon>
        <taxon>Tracheophyta</taxon>
        <taxon>Spermatophyta</taxon>
        <taxon>Magnoliopsida</taxon>
        <taxon>Liliopsida</taxon>
        <taxon>Asparagales</taxon>
        <taxon>Asparagaceae</taxon>
        <taxon>Asparagoideae</taxon>
        <taxon>Asparagus</taxon>
    </lineage>
</organism>
<accession>A0A5P1FTP7</accession>
<name>A0A5P1FTP7_ASPOF</name>
<dbReference type="Proteomes" id="UP000243459">
    <property type="component" value="Chromosome 1"/>
</dbReference>
<gene>
    <name evidence="1" type="ORF">A4U43_C01F31840</name>
</gene>
<evidence type="ECO:0000313" key="2">
    <source>
        <dbReference type="Proteomes" id="UP000243459"/>
    </source>
</evidence>
<protein>
    <submittedName>
        <fullName evidence="1">Uncharacterized protein</fullName>
    </submittedName>
</protein>
<proteinExistence type="predicted"/>